<sequence length="132" mass="14582">MAASVPHEADQERRMAAHIHALLMALKTTPGTLLLLLLMMTTMMMSEFLSEAERIVWGKGNGGVGGRITIPPTGSRFCGEEKSVGKTIRYRRPQPRSEARFPHRESGREPDVFSIRNHDVSNGGKGSLVRPD</sequence>
<feature type="compositionally biased region" description="Basic and acidic residues" evidence="1">
    <location>
        <begin position="95"/>
        <end position="119"/>
    </location>
</feature>
<name>A0A182JAK2_ANOAO</name>
<dbReference type="AlphaFoldDB" id="A0A182JAK2"/>
<organism evidence="3">
    <name type="scientific">Anopheles atroparvus</name>
    <name type="common">European mosquito</name>
    <dbReference type="NCBI Taxonomy" id="41427"/>
    <lineage>
        <taxon>Eukaryota</taxon>
        <taxon>Metazoa</taxon>
        <taxon>Ecdysozoa</taxon>
        <taxon>Arthropoda</taxon>
        <taxon>Hexapoda</taxon>
        <taxon>Insecta</taxon>
        <taxon>Pterygota</taxon>
        <taxon>Neoptera</taxon>
        <taxon>Endopterygota</taxon>
        <taxon>Diptera</taxon>
        <taxon>Nematocera</taxon>
        <taxon>Culicoidea</taxon>
        <taxon>Culicidae</taxon>
        <taxon>Anophelinae</taxon>
        <taxon>Anopheles</taxon>
    </lineage>
</organism>
<reference evidence="3" key="1">
    <citation type="submission" date="2022-08" db="UniProtKB">
        <authorList>
            <consortium name="EnsemblMetazoa"/>
        </authorList>
    </citation>
    <scope>IDENTIFICATION</scope>
    <source>
        <strain evidence="3">EBRO</strain>
    </source>
</reference>
<dbReference type="EMBL" id="AXCP01007578">
    <property type="status" value="NOT_ANNOTATED_CDS"/>
    <property type="molecule type" value="Genomic_DNA"/>
</dbReference>
<feature type="transmembrane region" description="Helical" evidence="2">
    <location>
        <begin position="15"/>
        <end position="38"/>
    </location>
</feature>
<keyword evidence="2" id="KW-0472">Membrane</keyword>
<dbReference type="EnsemblMetazoa" id="AATE014478-RA">
    <property type="protein sequence ID" value="AATE014478-PA.1"/>
    <property type="gene ID" value="AATE014478"/>
</dbReference>
<evidence type="ECO:0000256" key="1">
    <source>
        <dbReference type="SAM" id="MobiDB-lite"/>
    </source>
</evidence>
<evidence type="ECO:0000256" key="2">
    <source>
        <dbReference type="SAM" id="Phobius"/>
    </source>
</evidence>
<protein>
    <submittedName>
        <fullName evidence="3">Uncharacterized protein</fullName>
    </submittedName>
</protein>
<keyword evidence="2" id="KW-0812">Transmembrane</keyword>
<accession>A0A182JAK2</accession>
<proteinExistence type="predicted"/>
<feature type="region of interest" description="Disordered" evidence="1">
    <location>
        <begin position="68"/>
        <end position="132"/>
    </location>
</feature>
<keyword evidence="2" id="KW-1133">Transmembrane helix</keyword>
<dbReference type="VEuPathDB" id="VectorBase:AATE014478"/>
<evidence type="ECO:0000313" key="3">
    <source>
        <dbReference type="EnsemblMetazoa" id="AATE014478-PA.1"/>
    </source>
</evidence>